<sequence>MTIAIIAAAKRRIIACIVRTGRLIGDHQLQSELVAQTRRVWQLTSS</sequence>
<evidence type="ECO:0000313" key="1">
    <source>
        <dbReference type="EMBL" id="UFZ03734.1"/>
    </source>
</evidence>
<evidence type="ECO:0000313" key="2">
    <source>
        <dbReference type="Proteomes" id="UP001431010"/>
    </source>
</evidence>
<evidence type="ECO:0008006" key="3">
    <source>
        <dbReference type="Google" id="ProtNLM"/>
    </source>
</evidence>
<reference evidence="1" key="1">
    <citation type="journal article" date="2024" name="Antonie Van Leeuwenhoek">
        <title>Bradyrhizobium ontarionense sp. nov., a novel bacterial symbiont isolated from Aeschynomene indica (Indian jointvetch), harbours photosynthesis, nitrogen fixation and nitrous oxide (N2O) reductase genes.</title>
        <authorList>
            <person name="Bromfield E.S.P."/>
            <person name="Cloutier S."/>
        </authorList>
    </citation>
    <scope>NUCLEOTIDE SEQUENCE</scope>
    <source>
        <strain evidence="1">A19</strain>
    </source>
</reference>
<accession>A0ABY3R9V0</accession>
<dbReference type="EMBL" id="CP088156">
    <property type="protein sequence ID" value="UFZ03734.1"/>
    <property type="molecule type" value="Genomic_DNA"/>
</dbReference>
<organism evidence="1 2">
    <name type="scientific">Bradyrhizobium ontarionense</name>
    <dbReference type="NCBI Taxonomy" id="2898149"/>
    <lineage>
        <taxon>Bacteria</taxon>
        <taxon>Pseudomonadati</taxon>
        <taxon>Pseudomonadota</taxon>
        <taxon>Alphaproteobacteria</taxon>
        <taxon>Hyphomicrobiales</taxon>
        <taxon>Nitrobacteraceae</taxon>
        <taxon>Bradyrhizobium</taxon>
    </lineage>
</organism>
<gene>
    <name evidence="1" type="ORF">LQG66_31750</name>
</gene>
<protein>
    <recommendedName>
        <fullName evidence="3">Transposase</fullName>
    </recommendedName>
</protein>
<dbReference type="RefSeq" id="WP_231319749.1">
    <property type="nucleotide sequence ID" value="NZ_CP088156.1"/>
</dbReference>
<name>A0ABY3R9V0_9BRAD</name>
<proteinExistence type="predicted"/>
<keyword evidence="2" id="KW-1185">Reference proteome</keyword>
<dbReference type="Proteomes" id="UP001431010">
    <property type="component" value="Chromosome"/>
</dbReference>